<reference evidence="14" key="1">
    <citation type="journal article" date="2019" name="Int. J. Syst. Evol. Microbiol.">
        <title>The Global Catalogue of Microorganisms (GCM) 10K type strain sequencing project: providing services to taxonomists for standard genome sequencing and annotation.</title>
        <authorList>
            <consortium name="The Broad Institute Genomics Platform"/>
            <consortium name="The Broad Institute Genome Sequencing Center for Infectious Disease"/>
            <person name="Wu L."/>
            <person name="Ma J."/>
        </authorList>
    </citation>
    <scope>NUCLEOTIDE SEQUENCE [LARGE SCALE GENOMIC DNA]</scope>
    <source>
        <strain evidence="14">CCUG 57263</strain>
    </source>
</reference>
<dbReference type="InterPro" id="IPR001650">
    <property type="entry name" value="Helicase_C-like"/>
</dbReference>
<protein>
    <submittedName>
        <fullName evidence="13">CRISPR-associated helicase Cas3</fullName>
    </submittedName>
</protein>
<feature type="domain" description="Helicase ATP-binding" evidence="10">
    <location>
        <begin position="263"/>
        <end position="454"/>
    </location>
</feature>
<organism evidence="13 14">
    <name type="scientific">Paenibacillus residui</name>
    <dbReference type="NCBI Taxonomy" id="629724"/>
    <lineage>
        <taxon>Bacteria</taxon>
        <taxon>Bacillati</taxon>
        <taxon>Bacillota</taxon>
        <taxon>Bacilli</taxon>
        <taxon>Bacillales</taxon>
        <taxon>Paenibacillaceae</taxon>
        <taxon>Paenibacillus</taxon>
    </lineage>
</organism>
<dbReference type="Gene3D" id="3.40.50.300">
    <property type="entry name" value="P-loop containing nucleotide triphosphate hydrolases"/>
    <property type="match status" value="2"/>
</dbReference>
<dbReference type="InterPro" id="IPR038257">
    <property type="entry name" value="CRISPR-assoc_Cas3_HD_sf"/>
</dbReference>
<dbReference type="InterPro" id="IPR052511">
    <property type="entry name" value="ATP-dep_Helicase"/>
</dbReference>
<evidence type="ECO:0000256" key="9">
    <source>
        <dbReference type="ARBA" id="ARBA00023118"/>
    </source>
</evidence>
<keyword evidence="9" id="KW-0051">Antiviral defense</keyword>
<keyword evidence="6" id="KW-0378">Hydrolase</keyword>
<dbReference type="InterPro" id="IPR006474">
    <property type="entry name" value="Helicase_Cas3_CRISPR-ass_core"/>
</dbReference>
<dbReference type="NCBIfam" id="TIGR01596">
    <property type="entry name" value="cas3_HD"/>
    <property type="match status" value="1"/>
</dbReference>
<dbReference type="Pfam" id="PF22590">
    <property type="entry name" value="Cas3-like_C_2"/>
    <property type="match status" value="1"/>
</dbReference>
<dbReference type="NCBIfam" id="TIGR01587">
    <property type="entry name" value="cas3_core"/>
    <property type="match status" value="1"/>
</dbReference>
<dbReference type="Proteomes" id="UP001597120">
    <property type="component" value="Unassembled WGS sequence"/>
</dbReference>
<evidence type="ECO:0000256" key="7">
    <source>
        <dbReference type="ARBA" id="ARBA00022806"/>
    </source>
</evidence>
<dbReference type="RefSeq" id="WP_379289973.1">
    <property type="nucleotide sequence ID" value="NZ_JBHTIU010000073.1"/>
</dbReference>
<feature type="domain" description="Helicase C-terminal" evidence="11">
    <location>
        <begin position="483"/>
        <end position="643"/>
    </location>
</feature>
<evidence type="ECO:0000313" key="13">
    <source>
        <dbReference type="EMBL" id="MFD0871088.1"/>
    </source>
</evidence>
<dbReference type="InterPro" id="IPR011545">
    <property type="entry name" value="DEAD/DEAH_box_helicase_dom"/>
</dbReference>
<evidence type="ECO:0000256" key="6">
    <source>
        <dbReference type="ARBA" id="ARBA00022801"/>
    </source>
</evidence>
<dbReference type="SUPFAM" id="SSF52540">
    <property type="entry name" value="P-loop containing nucleoside triphosphate hydrolases"/>
    <property type="match status" value="1"/>
</dbReference>
<dbReference type="PROSITE" id="PS51643">
    <property type="entry name" value="HD_CAS3"/>
    <property type="match status" value="1"/>
</dbReference>
<gene>
    <name evidence="13" type="primary">cas3</name>
    <name evidence="13" type="ORF">ACFQ03_18265</name>
</gene>
<accession>A0ABW3DC37</accession>
<dbReference type="InterPro" id="IPR006483">
    <property type="entry name" value="CRISPR-assoc_Cas3_HD"/>
</dbReference>
<dbReference type="PANTHER" id="PTHR47962">
    <property type="entry name" value="ATP-DEPENDENT HELICASE LHR-RELATED-RELATED"/>
    <property type="match status" value="1"/>
</dbReference>
<evidence type="ECO:0000256" key="2">
    <source>
        <dbReference type="ARBA" id="ARBA00009046"/>
    </source>
</evidence>
<feature type="domain" description="HD Cas3-type" evidence="12">
    <location>
        <begin position="10"/>
        <end position="204"/>
    </location>
</feature>
<dbReference type="InterPro" id="IPR054712">
    <property type="entry name" value="Cas3-like_dom"/>
</dbReference>
<name>A0ABW3DC37_9BACL</name>
<dbReference type="PANTHER" id="PTHR47962:SF5">
    <property type="entry name" value="ATP-DEPENDENT HELICASE LHR-RELATED"/>
    <property type="match status" value="1"/>
</dbReference>
<dbReference type="InterPro" id="IPR014001">
    <property type="entry name" value="Helicase_ATP-bd"/>
</dbReference>
<dbReference type="EMBL" id="JBHTIU010000073">
    <property type="protein sequence ID" value="MFD0871088.1"/>
    <property type="molecule type" value="Genomic_DNA"/>
</dbReference>
<dbReference type="SMART" id="SM00490">
    <property type="entry name" value="HELICc"/>
    <property type="match status" value="1"/>
</dbReference>
<dbReference type="Gene3D" id="1.10.3210.30">
    <property type="match status" value="1"/>
</dbReference>
<comment type="similarity">
    <text evidence="2">In the central section; belongs to the CRISPR-associated helicase Cas3 family.</text>
</comment>
<dbReference type="PROSITE" id="PS51192">
    <property type="entry name" value="HELICASE_ATP_BIND_1"/>
    <property type="match status" value="1"/>
</dbReference>
<evidence type="ECO:0000256" key="5">
    <source>
        <dbReference type="ARBA" id="ARBA00022741"/>
    </source>
</evidence>
<dbReference type="Pfam" id="PF00270">
    <property type="entry name" value="DEAD"/>
    <property type="match status" value="1"/>
</dbReference>
<dbReference type="Pfam" id="PF18019">
    <property type="entry name" value="Cas3_HD"/>
    <property type="match status" value="1"/>
</dbReference>
<sequence>MGYIAHIRESDGAIQTVQTHLEEVSKLSERFGGKIGVKHLAGLAGLLHDLGKNSEAFKDYIQEAVANPNHPPQRGSVDHSTAGGKLIYQQFHAGARSALEQLTAEWISMCILSHHGGLRDFISPDLSSPYLERVKQKEIPEFEHAVATFFQQQMGPAELESYFNQAVREAETIIKYRQQHKLKPITFSFIQKYIFSCLIDADRTNTRTFEENEEQAERSLDSAAFFRECYTALMETIVSFREGKDSEHLIHRLRSEMSDQCEQFASKPSGIYTLSIPTGGGKTLASLRYALKHAIEYGKDRIIYIVPYTTIIEQNAEQIRKILKNDLNIIEHHSNVIEEHEDGSGHEAYDLKKKKLKLAKDNWESPIIFTTMVQFLNVFYSRGTRNVRRLHNLANSVLIFDEVQSVPVKCISLFNEALNFLSSFGRSSIVLCTATQPALDYVDNKLKIPTNSEMVQDLKRVSESFKRVNIVDKTTTEGYNASEIKKFILTEMEKVDSLLVILNTKTAVRKLYEELNDKAERKQHSYKLFHLSTSMCPAHRKKVLENVKRQLETDGQRVICISTQLIEAGVDISFQCVIRSLAGLDSIAQAAGRCNRHGKDEIRNVYVIKSSDEELSKLKEIRIGAEKTARILEEFARRPEVFGNDLLSPEAMKKYFEYYYHDIEGELDYWIPNIRQNAFDLLDLNKDYSSGLQRKSGMNVRLVSKQSFATVEKYFQVIDQPTTSVLVPYNDEAKEIIADLNGELDSGQLTSLLRRAQQYVINLYTHELKQLDQAQNIDVLLHGNVYALKEVAYTDEMGLDLKGEGVWSPEII</sequence>
<keyword evidence="3" id="KW-0540">Nuclease</keyword>
<dbReference type="InterPro" id="IPR027417">
    <property type="entry name" value="P-loop_NTPase"/>
</dbReference>
<evidence type="ECO:0000256" key="4">
    <source>
        <dbReference type="ARBA" id="ARBA00022723"/>
    </source>
</evidence>
<keyword evidence="7" id="KW-0347">Helicase</keyword>
<keyword evidence="8" id="KW-0067">ATP-binding</keyword>
<comment type="similarity">
    <text evidence="1">In the N-terminal section; belongs to the CRISPR-associated nuclease Cas3-HD family.</text>
</comment>
<dbReference type="CDD" id="cd09641">
    <property type="entry name" value="Cas3''_I"/>
    <property type="match status" value="1"/>
</dbReference>
<evidence type="ECO:0000259" key="12">
    <source>
        <dbReference type="PROSITE" id="PS51643"/>
    </source>
</evidence>
<evidence type="ECO:0000313" key="14">
    <source>
        <dbReference type="Proteomes" id="UP001597120"/>
    </source>
</evidence>
<dbReference type="PROSITE" id="PS51194">
    <property type="entry name" value="HELICASE_CTER"/>
    <property type="match status" value="1"/>
</dbReference>
<keyword evidence="4" id="KW-0479">Metal-binding</keyword>
<dbReference type="CDD" id="cd17930">
    <property type="entry name" value="DEXHc_cas3"/>
    <property type="match status" value="1"/>
</dbReference>
<evidence type="ECO:0000256" key="3">
    <source>
        <dbReference type="ARBA" id="ARBA00022722"/>
    </source>
</evidence>
<keyword evidence="5" id="KW-0547">Nucleotide-binding</keyword>
<dbReference type="SUPFAM" id="SSF109604">
    <property type="entry name" value="HD-domain/PDEase-like"/>
    <property type="match status" value="1"/>
</dbReference>
<evidence type="ECO:0000259" key="11">
    <source>
        <dbReference type="PROSITE" id="PS51194"/>
    </source>
</evidence>
<proteinExistence type="inferred from homology"/>
<evidence type="ECO:0000256" key="8">
    <source>
        <dbReference type="ARBA" id="ARBA00022840"/>
    </source>
</evidence>
<comment type="caution">
    <text evidence="13">The sequence shown here is derived from an EMBL/GenBank/DDBJ whole genome shotgun (WGS) entry which is preliminary data.</text>
</comment>
<keyword evidence="14" id="KW-1185">Reference proteome</keyword>
<evidence type="ECO:0000259" key="10">
    <source>
        <dbReference type="PROSITE" id="PS51192"/>
    </source>
</evidence>
<evidence type="ECO:0000256" key="1">
    <source>
        <dbReference type="ARBA" id="ARBA00006847"/>
    </source>
</evidence>
<dbReference type="SMART" id="SM00487">
    <property type="entry name" value="DEXDc"/>
    <property type="match status" value="1"/>
</dbReference>